<dbReference type="PROSITE" id="PS00455">
    <property type="entry name" value="AMP_BINDING"/>
    <property type="match status" value="1"/>
</dbReference>
<evidence type="ECO:0000259" key="9">
    <source>
        <dbReference type="Pfam" id="PF16177"/>
    </source>
</evidence>
<dbReference type="InterPro" id="IPR020845">
    <property type="entry name" value="AMP-binding_CS"/>
</dbReference>
<evidence type="ECO:0000256" key="5">
    <source>
        <dbReference type="ARBA" id="ARBA00022840"/>
    </source>
</evidence>
<dbReference type="InterPro" id="IPR042099">
    <property type="entry name" value="ANL_N_sf"/>
</dbReference>
<evidence type="ECO:0000256" key="6">
    <source>
        <dbReference type="ARBA" id="ARBA00022990"/>
    </source>
</evidence>
<organism evidence="10">
    <name type="scientific">Caldilineaceae bacterium SB0662_bin_9</name>
    <dbReference type="NCBI Taxonomy" id="2605258"/>
    <lineage>
        <taxon>Bacteria</taxon>
        <taxon>Bacillati</taxon>
        <taxon>Chloroflexota</taxon>
        <taxon>Caldilineae</taxon>
        <taxon>Caldilineales</taxon>
        <taxon>Caldilineaceae</taxon>
    </lineage>
</organism>
<dbReference type="Gene3D" id="3.40.50.12780">
    <property type="entry name" value="N-terminal domain of ligase-like"/>
    <property type="match status" value="1"/>
</dbReference>
<proteinExistence type="inferred from homology"/>
<dbReference type="PANTHER" id="PTHR24095">
    <property type="entry name" value="ACETYL-COENZYME A SYNTHETASE"/>
    <property type="match status" value="1"/>
</dbReference>
<keyword evidence="4" id="KW-0547">Nucleotide-binding</keyword>
<dbReference type="GO" id="GO:0006085">
    <property type="term" value="P:acetyl-CoA biosynthetic process"/>
    <property type="evidence" value="ECO:0007669"/>
    <property type="project" value="TreeGrafter"/>
</dbReference>
<dbReference type="SUPFAM" id="SSF56801">
    <property type="entry name" value="Acetyl-CoA synthetase-like"/>
    <property type="match status" value="1"/>
</dbReference>
<evidence type="ECO:0000256" key="3">
    <source>
        <dbReference type="ARBA" id="ARBA00022598"/>
    </source>
</evidence>
<dbReference type="InterPro" id="IPR025110">
    <property type="entry name" value="AMP-bd_C"/>
</dbReference>
<evidence type="ECO:0000313" key="10">
    <source>
        <dbReference type="EMBL" id="MYD91789.1"/>
    </source>
</evidence>
<keyword evidence="6" id="KW-0007">Acetylation</keyword>
<feature type="domain" description="AMP-binding enzyme C-terminal" evidence="8">
    <location>
        <begin position="551"/>
        <end position="629"/>
    </location>
</feature>
<dbReference type="Gene3D" id="3.30.300.30">
    <property type="match status" value="1"/>
</dbReference>
<name>A0A6B1DVS5_9CHLR</name>
<sequence length="675" mass="73910">MQLESGFPFDQPVVWTPTADQIEASNLVAFQNRMGLPNLASLEHKAAGDPAWFWSRVLADLDIRFEQPWTQVLDLSRGTPHARWCVDGRLNITASCLDKWQQGTDVNPEADLALIQVGEDGRESLLSYGELFRKVEACAAGLRSLGLGIGDSVGIWMPMVPETVIAFLAIIRIGAIALPLFSGFGQSAVVDRLLAGRARAVVTVDGYRRRRRWVDTFPILQSVRSELPNLKHVVLVRTDDPDVEPADVSADPAVHLWSDLCGQTPVGRAGAAEIMGSEDPCLVIFTSGTTGAPKGMVHTHCGFPIKAAQDMCHGMDVRSADTVFWHTDLGWMMGPWLIFGSLLLGGTMVVYDGAPDWPGADRVWEICARHGVTLLGITPILARYMQGQDAGMVKRHDLSALRAVASSGSPWDPESWMWVFEQVLDGTRPILNYSGGTEISGGIVGCSVVKPLKPCSFNAPLLGMAVDVVDERGEPVRDRIGELVVRNPWIGMTRGFWQDGEDRYLDTYWSEWPDLWRQGDLAVRDSDGFWFLLGRSDDTMNISGKRLGPTEYEQVLVRQPDVAEAAAVGVPDSLKGQKAVCFCVPSPDSNPDPELGERLRAVVARDMGRALRPDAVCIVPALPKTRNAKVIRRLLRDMWRGDPLGDTTNLEDRSILAGVEAAIRACQAAMASNDP</sequence>
<dbReference type="Pfam" id="PF00501">
    <property type="entry name" value="AMP-binding"/>
    <property type="match status" value="1"/>
</dbReference>
<protein>
    <recommendedName>
        <fullName evidence="2">acetate--CoA ligase</fullName>
        <ecNumber evidence="2">6.2.1.1</ecNumber>
    </recommendedName>
</protein>
<dbReference type="Pfam" id="PF13193">
    <property type="entry name" value="AMP-binding_C"/>
    <property type="match status" value="1"/>
</dbReference>
<comment type="similarity">
    <text evidence="1">Belongs to the ATP-dependent AMP-binding enzyme family.</text>
</comment>
<dbReference type="GO" id="GO:0005524">
    <property type="term" value="F:ATP binding"/>
    <property type="evidence" value="ECO:0007669"/>
    <property type="project" value="UniProtKB-KW"/>
</dbReference>
<evidence type="ECO:0000256" key="2">
    <source>
        <dbReference type="ARBA" id="ARBA00013275"/>
    </source>
</evidence>
<evidence type="ECO:0000256" key="1">
    <source>
        <dbReference type="ARBA" id="ARBA00006432"/>
    </source>
</evidence>
<dbReference type="Pfam" id="PF16177">
    <property type="entry name" value="ACAS_N"/>
    <property type="match status" value="1"/>
</dbReference>
<reference evidence="10" key="1">
    <citation type="submission" date="2019-09" db="EMBL/GenBank/DDBJ databases">
        <title>Characterisation of the sponge microbiome using genome-centric metagenomics.</title>
        <authorList>
            <person name="Engelberts J.P."/>
            <person name="Robbins S.J."/>
            <person name="De Goeij J.M."/>
            <person name="Aranda M."/>
            <person name="Bell S.C."/>
            <person name="Webster N.S."/>
        </authorList>
    </citation>
    <scope>NUCLEOTIDE SEQUENCE</scope>
    <source>
        <strain evidence="10">SB0662_bin_9</strain>
    </source>
</reference>
<dbReference type="InterPro" id="IPR032387">
    <property type="entry name" value="ACAS_N"/>
</dbReference>
<evidence type="ECO:0000256" key="4">
    <source>
        <dbReference type="ARBA" id="ARBA00022741"/>
    </source>
</evidence>
<dbReference type="EMBL" id="VXPY01000114">
    <property type="protein sequence ID" value="MYD91789.1"/>
    <property type="molecule type" value="Genomic_DNA"/>
</dbReference>
<dbReference type="EC" id="6.2.1.1" evidence="2"/>
<dbReference type="PANTHER" id="PTHR24095:SF14">
    <property type="entry name" value="ACETYL-COENZYME A SYNTHETASE 1"/>
    <property type="match status" value="1"/>
</dbReference>
<dbReference type="AlphaFoldDB" id="A0A6B1DVS5"/>
<gene>
    <name evidence="10" type="ORF">F4Y08_15895</name>
</gene>
<evidence type="ECO:0000259" key="7">
    <source>
        <dbReference type="Pfam" id="PF00501"/>
    </source>
</evidence>
<accession>A0A6B1DVS5</accession>
<keyword evidence="5" id="KW-0067">ATP-binding</keyword>
<keyword evidence="3" id="KW-0436">Ligase</keyword>
<feature type="domain" description="Acetyl-coenzyme A synthetase N-terminal" evidence="9">
    <location>
        <begin position="44"/>
        <end position="96"/>
    </location>
</feature>
<dbReference type="InterPro" id="IPR000873">
    <property type="entry name" value="AMP-dep_synth/lig_dom"/>
</dbReference>
<feature type="domain" description="AMP-dependent synthetase/ligase" evidence="7">
    <location>
        <begin position="113"/>
        <end position="497"/>
    </location>
</feature>
<dbReference type="InterPro" id="IPR045851">
    <property type="entry name" value="AMP-bd_C_sf"/>
</dbReference>
<comment type="caution">
    <text evidence="10">The sequence shown here is derived from an EMBL/GenBank/DDBJ whole genome shotgun (WGS) entry which is preliminary data.</text>
</comment>
<dbReference type="GO" id="GO:0003987">
    <property type="term" value="F:acetate-CoA ligase activity"/>
    <property type="evidence" value="ECO:0007669"/>
    <property type="project" value="UniProtKB-EC"/>
</dbReference>
<evidence type="ECO:0000259" key="8">
    <source>
        <dbReference type="Pfam" id="PF13193"/>
    </source>
</evidence>